<evidence type="ECO:0000256" key="1">
    <source>
        <dbReference type="SAM" id="MobiDB-lite"/>
    </source>
</evidence>
<accession>A0A8J4QV48</accession>
<sequence length="117" mass="12562">MLSCVHANNTFLCHNVFSICQRHDDKTSATTGATSAATPEQLRLQHSAAASAPEQHTQAPEQARKSNSAIASARADDVQIEGLDEHQGIVSCVTKLKKLKNSINLSKLSCNCTVNDM</sequence>
<gene>
    <name evidence="2" type="ORF">CMV_022267</name>
</gene>
<reference evidence="2" key="1">
    <citation type="submission" date="2020-03" db="EMBL/GenBank/DDBJ databases">
        <title>Castanea mollissima Vanexum genome sequencing.</title>
        <authorList>
            <person name="Staton M."/>
        </authorList>
    </citation>
    <scope>NUCLEOTIDE SEQUENCE</scope>
    <source>
        <tissue evidence="2">Leaf</tissue>
    </source>
</reference>
<evidence type="ECO:0000313" key="3">
    <source>
        <dbReference type="Proteomes" id="UP000737018"/>
    </source>
</evidence>
<dbReference type="AlphaFoldDB" id="A0A8J4QV48"/>
<protein>
    <submittedName>
        <fullName evidence="2">Uncharacterized protein</fullName>
    </submittedName>
</protein>
<feature type="compositionally biased region" description="Polar residues" evidence="1">
    <location>
        <begin position="54"/>
        <end position="70"/>
    </location>
</feature>
<keyword evidence="3" id="KW-1185">Reference proteome</keyword>
<name>A0A8J4QV48_9ROSI</name>
<dbReference type="EMBL" id="JRKL02004626">
    <property type="protein sequence ID" value="KAF3952148.1"/>
    <property type="molecule type" value="Genomic_DNA"/>
</dbReference>
<dbReference type="Proteomes" id="UP000737018">
    <property type="component" value="Unassembled WGS sequence"/>
</dbReference>
<evidence type="ECO:0000313" key="2">
    <source>
        <dbReference type="EMBL" id="KAF3952148.1"/>
    </source>
</evidence>
<feature type="region of interest" description="Disordered" evidence="1">
    <location>
        <begin position="45"/>
        <end position="72"/>
    </location>
</feature>
<organism evidence="2 3">
    <name type="scientific">Castanea mollissima</name>
    <name type="common">Chinese chestnut</name>
    <dbReference type="NCBI Taxonomy" id="60419"/>
    <lineage>
        <taxon>Eukaryota</taxon>
        <taxon>Viridiplantae</taxon>
        <taxon>Streptophyta</taxon>
        <taxon>Embryophyta</taxon>
        <taxon>Tracheophyta</taxon>
        <taxon>Spermatophyta</taxon>
        <taxon>Magnoliopsida</taxon>
        <taxon>eudicotyledons</taxon>
        <taxon>Gunneridae</taxon>
        <taxon>Pentapetalae</taxon>
        <taxon>rosids</taxon>
        <taxon>fabids</taxon>
        <taxon>Fagales</taxon>
        <taxon>Fagaceae</taxon>
        <taxon>Castanea</taxon>
    </lineage>
</organism>
<dbReference type="OrthoDB" id="10422702at2759"/>
<proteinExistence type="predicted"/>
<comment type="caution">
    <text evidence="2">The sequence shown here is derived from an EMBL/GenBank/DDBJ whole genome shotgun (WGS) entry which is preliminary data.</text>
</comment>